<protein>
    <submittedName>
        <fullName evidence="1">Uncharacterized protein</fullName>
    </submittedName>
</protein>
<reference evidence="1" key="1">
    <citation type="submission" date="2020-05" db="EMBL/GenBank/DDBJ databases">
        <title>Large-scale comparative analyses of tick genomes elucidate their genetic diversity and vector capacities.</title>
        <authorList>
            <person name="Jia N."/>
            <person name="Wang J."/>
            <person name="Shi W."/>
            <person name="Du L."/>
            <person name="Sun Y."/>
            <person name="Zhan W."/>
            <person name="Jiang J."/>
            <person name="Wang Q."/>
            <person name="Zhang B."/>
            <person name="Ji P."/>
            <person name="Sakyi L.B."/>
            <person name="Cui X."/>
            <person name="Yuan T."/>
            <person name="Jiang B."/>
            <person name="Yang W."/>
            <person name="Lam T.T.-Y."/>
            <person name="Chang Q."/>
            <person name="Ding S."/>
            <person name="Wang X."/>
            <person name="Zhu J."/>
            <person name="Ruan X."/>
            <person name="Zhao L."/>
            <person name="Wei J."/>
            <person name="Que T."/>
            <person name="Du C."/>
            <person name="Cheng J."/>
            <person name="Dai P."/>
            <person name="Han X."/>
            <person name="Huang E."/>
            <person name="Gao Y."/>
            <person name="Liu J."/>
            <person name="Shao H."/>
            <person name="Ye R."/>
            <person name="Li L."/>
            <person name="Wei W."/>
            <person name="Wang X."/>
            <person name="Wang C."/>
            <person name="Yang T."/>
            <person name="Huo Q."/>
            <person name="Li W."/>
            <person name="Guo W."/>
            <person name="Chen H."/>
            <person name="Zhou L."/>
            <person name="Ni X."/>
            <person name="Tian J."/>
            <person name="Zhou Y."/>
            <person name="Sheng Y."/>
            <person name="Liu T."/>
            <person name="Pan Y."/>
            <person name="Xia L."/>
            <person name="Li J."/>
            <person name="Zhao F."/>
            <person name="Cao W."/>
        </authorList>
    </citation>
    <scope>NUCLEOTIDE SEQUENCE</scope>
    <source>
        <strain evidence="1">Dsil-2018</strain>
    </source>
</reference>
<dbReference type="EMBL" id="CM023479">
    <property type="protein sequence ID" value="KAH7974518.1"/>
    <property type="molecule type" value="Genomic_DNA"/>
</dbReference>
<proteinExistence type="predicted"/>
<evidence type="ECO:0000313" key="1">
    <source>
        <dbReference type="EMBL" id="KAH7974518.1"/>
    </source>
</evidence>
<keyword evidence="2" id="KW-1185">Reference proteome</keyword>
<gene>
    <name evidence="1" type="ORF">HPB49_016381</name>
</gene>
<organism evidence="1 2">
    <name type="scientific">Dermacentor silvarum</name>
    <name type="common">Tick</name>
    <dbReference type="NCBI Taxonomy" id="543639"/>
    <lineage>
        <taxon>Eukaryota</taxon>
        <taxon>Metazoa</taxon>
        <taxon>Ecdysozoa</taxon>
        <taxon>Arthropoda</taxon>
        <taxon>Chelicerata</taxon>
        <taxon>Arachnida</taxon>
        <taxon>Acari</taxon>
        <taxon>Parasitiformes</taxon>
        <taxon>Ixodida</taxon>
        <taxon>Ixodoidea</taxon>
        <taxon>Ixodidae</taxon>
        <taxon>Rhipicephalinae</taxon>
        <taxon>Dermacentor</taxon>
    </lineage>
</organism>
<accession>A0ACB8DQ80</accession>
<name>A0ACB8DQ80_DERSI</name>
<sequence>MIDVVKAKVRCWNARYGCDFSGPLRGLLDHFEQDCSFHAVTCPRCQNMQLRSKLAAHYRGGCVAPPTTTSRRSHQLVSGSASGGGRGAMPPAPIQDTLAAFESKMNELLEHTRALGTRTSLLQADMSNAREVLARLVPEAATGEGVDLLGGSSSVHISASRRIE</sequence>
<evidence type="ECO:0000313" key="2">
    <source>
        <dbReference type="Proteomes" id="UP000821865"/>
    </source>
</evidence>
<comment type="caution">
    <text evidence="1">The sequence shown here is derived from an EMBL/GenBank/DDBJ whole genome shotgun (WGS) entry which is preliminary data.</text>
</comment>
<dbReference type="Proteomes" id="UP000821865">
    <property type="component" value="Chromosome 10"/>
</dbReference>